<accession>A0A8H6PBU1</accession>
<feature type="compositionally biased region" description="Basic and acidic residues" evidence="1">
    <location>
        <begin position="30"/>
        <end position="44"/>
    </location>
</feature>
<keyword evidence="4" id="KW-1185">Reference proteome</keyword>
<comment type="caution">
    <text evidence="2">The sequence shown here is derived from an EMBL/GenBank/DDBJ whole genome shotgun (WGS) entry which is preliminary data.</text>
</comment>
<organism evidence="2 4">
    <name type="scientific">Aspergillus hiratsukae</name>
    <dbReference type="NCBI Taxonomy" id="1194566"/>
    <lineage>
        <taxon>Eukaryota</taxon>
        <taxon>Fungi</taxon>
        <taxon>Dikarya</taxon>
        <taxon>Ascomycota</taxon>
        <taxon>Pezizomycotina</taxon>
        <taxon>Eurotiomycetes</taxon>
        <taxon>Eurotiomycetidae</taxon>
        <taxon>Eurotiales</taxon>
        <taxon>Aspergillaceae</taxon>
        <taxon>Aspergillus</taxon>
        <taxon>Aspergillus subgen. Fumigati</taxon>
    </lineage>
</organism>
<dbReference type="EMBL" id="JACBAF010002202">
    <property type="protein sequence ID" value="KAF7163798.1"/>
    <property type="molecule type" value="Genomic_DNA"/>
</dbReference>
<evidence type="ECO:0000313" key="2">
    <source>
        <dbReference type="EMBL" id="KAF7122914.1"/>
    </source>
</evidence>
<evidence type="ECO:0000313" key="4">
    <source>
        <dbReference type="Proteomes" id="UP000630445"/>
    </source>
</evidence>
<dbReference type="EMBL" id="JACBAD010002002">
    <property type="protein sequence ID" value="KAF7122914.1"/>
    <property type="molecule type" value="Genomic_DNA"/>
</dbReference>
<dbReference type="Proteomes" id="UP000662466">
    <property type="component" value="Unassembled WGS sequence"/>
</dbReference>
<proteinExistence type="predicted"/>
<dbReference type="Proteomes" id="UP000630445">
    <property type="component" value="Unassembled WGS sequence"/>
</dbReference>
<evidence type="ECO:0000256" key="1">
    <source>
        <dbReference type="SAM" id="MobiDB-lite"/>
    </source>
</evidence>
<dbReference type="AlphaFoldDB" id="A0A8H6PBU1"/>
<dbReference type="OrthoDB" id="4489832at2759"/>
<feature type="compositionally biased region" description="Low complexity" evidence="1">
    <location>
        <begin position="63"/>
        <end position="78"/>
    </location>
</feature>
<reference evidence="2" key="1">
    <citation type="submission" date="2020-06" db="EMBL/GenBank/DDBJ databases">
        <title>Draft genome sequences of strains closely related to Aspergillus parafelis and Aspergillus hiratsukae.</title>
        <authorList>
            <person name="Dos Santos R.A.C."/>
            <person name="Rivero-Menendez O."/>
            <person name="Steenwyk J.L."/>
            <person name="Mead M.E."/>
            <person name="Goldman G.H."/>
            <person name="Alastruey-Izquierdo A."/>
            <person name="Rokas A."/>
        </authorList>
    </citation>
    <scope>NUCLEOTIDE SEQUENCE</scope>
    <source>
        <strain evidence="2">CNM-CM5793</strain>
        <strain evidence="3">CNM-CM6106</strain>
    </source>
</reference>
<sequence length="254" mass="29491">MERRSRSRSPGPPIQRNRWDSESGTGTEARTPDHSDSSDADKSNDPAVDSLAEENAEPAENCTQESQTETRTTQATSTPSCSGRITPGRRWKALMYLPVEQFLKLDIVHKIIENLSNDGIVCVMEQALNVEDLDFTIKRRVQYEVLCTSQKQRIDYLNHYLRDEGVETLEIKTDTKLNLHNQLYQYCVKYPKKKREMLRDQLLQISTLKAFNALARQIWRLSAEERDKLGDDAIQYHERRSKVNPKYVWPPYGW</sequence>
<gene>
    <name evidence="2" type="ORF">CNMCM5793_001025</name>
    <name evidence="3" type="ORF">CNMCM6106_000561</name>
</gene>
<feature type="region of interest" description="Disordered" evidence="1">
    <location>
        <begin position="1"/>
        <end position="84"/>
    </location>
</feature>
<evidence type="ECO:0000313" key="3">
    <source>
        <dbReference type="EMBL" id="KAF7163798.1"/>
    </source>
</evidence>
<protein>
    <submittedName>
        <fullName evidence="2">Uncharacterized protein</fullName>
    </submittedName>
</protein>
<name>A0A8H6PBU1_9EURO</name>